<proteinExistence type="predicted"/>
<comment type="caution">
    <text evidence="1">The sequence shown here is derived from an EMBL/GenBank/DDBJ whole genome shotgun (WGS) entry which is preliminary data.</text>
</comment>
<sequence>MAGLMRNGGCPGGARVELLDRRHGDDVRAQIIISTIAAASQPRGQPIDEALRPRTEPVARRDEGEGFGIEIARQCIDLIGIEDRIGPHDPALLIDELTRTFVGIDLLRIGFVEDRKLRLLTGTDLPAEALCLPIGHPVAGPIAALLGGQP</sequence>
<dbReference type="EMBL" id="VLKK01000014">
    <property type="protein sequence ID" value="TWH91632.1"/>
    <property type="molecule type" value="Genomic_DNA"/>
</dbReference>
<keyword evidence="2" id="KW-1185">Reference proteome</keyword>
<name>A0A562K8B2_SPHWJ</name>
<evidence type="ECO:0000313" key="2">
    <source>
        <dbReference type="Proteomes" id="UP000316624"/>
    </source>
</evidence>
<dbReference type="Proteomes" id="UP000316624">
    <property type="component" value="Unassembled WGS sequence"/>
</dbReference>
<organism evidence="1 2">
    <name type="scientific">Sphingobium wenxiniae (strain DSM 21828 / CGMCC 1.7748 / JZ-1)</name>
    <dbReference type="NCBI Taxonomy" id="595605"/>
    <lineage>
        <taxon>Bacteria</taxon>
        <taxon>Pseudomonadati</taxon>
        <taxon>Pseudomonadota</taxon>
        <taxon>Alphaproteobacteria</taxon>
        <taxon>Sphingomonadales</taxon>
        <taxon>Sphingomonadaceae</taxon>
        <taxon>Sphingobium</taxon>
    </lineage>
</organism>
<reference evidence="1 2" key="1">
    <citation type="journal article" date="2015" name="Stand. Genomic Sci.">
        <title>Genomic Encyclopedia of Bacterial and Archaeal Type Strains, Phase III: the genomes of soil and plant-associated and newly described type strains.</title>
        <authorList>
            <person name="Whitman W.B."/>
            <person name="Woyke T."/>
            <person name="Klenk H.P."/>
            <person name="Zhou Y."/>
            <person name="Lilburn T.G."/>
            <person name="Beck B.J."/>
            <person name="De Vos P."/>
            <person name="Vandamme P."/>
            <person name="Eisen J.A."/>
            <person name="Garrity G."/>
            <person name="Hugenholtz P."/>
            <person name="Kyrpides N.C."/>
        </authorList>
    </citation>
    <scope>NUCLEOTIDE SEQUENCE [LARGE SCALE GENOMIC DNA]</scope>
    <source>
        <strain evidence="1 2">CGMCC 1.7748</strain>
    </source>
</reference>
<evidence type="ECO:0000313" key="1">
    <source>
        <dbReference type="EMBL" id="TWH91632.1"/>
    </source>
</evidence>
<dbReference type="AlphaFoldDB" id="A0A562K8B2"/>
<protein>
    <submittedName>
        <fullName evidence="1">Uncharacterized protein</fullName>
    </submittedName>
</protein>
<gene>
    <name evidence="1" type="ORF">IQ35_03145</name>
</gene>
<accession>A0A562K8B2</accession>